<keyword evidence="10" id="KW-0732">Signal</keyword>
<evidence type="ECO:0000256" key="2">
    <source>
        <dbReference type="ARBA" id="ARBA00006622"/>
    </source>
</evidence>
<evidence type="ECO:0000256" key="10">
    <source>
        <dbReference type="SAM" id="SignalP"/>
    </source>
</evidence>
<dbReference type="PANTHER" id="PTHR22966">
    <property type="entry name" value="2-AMINOETHANETHIOL DIOXYGENASE"/>
    <property type="match status" value="1"/>
</dbReference>
<comment type="similarity">
    <text evidence="2">Belongs to the cysteine dioxygenase family.</text>
</comment>
<protein>
    <recommendedName>
        <fullName evidence="3">cysteine dioxygenase</fullName>
        <ecNumber evidence="3">1.13.11.20</ecNumber>
    </recommendedName>
</protein>
<dbReference type="InterPro" id="IPR011051">
    <property type="entry name" value="RmlC_Cupin_sf"/>
</dbReference>
<feature type="transmembrane region" description="Helical" evidence="9">
    <location>
        <begin position="234"/>
        <end position="257"/>
    </location>
</feature>
<dbReference type="Pfam" id="PF07847">
    <property type="entry name" value="PCO_ADO"/>
    <property type="match status" value="1"/>
</dbReference>
<keyword evidence="9" id="KW-1133">Transmembrane helix</keyword>
<dbReference type="EC" id="1.13.11.20" evidence="3"/>
<feature type="compositionally biased region" description="Acidic residues" evidence="8">
    <location>
        <begin position="109"/>
        <end position="118"/>
    </location>
</feature>
<feature type="region of interest" description="Disordered" evidence="8">
    <location>
        <begin position="160"/>
        <end position="200"/>
    </location>
</feature>
<keyword evidence="12" id="KW-1185">Reference proteome</keyword>
<feature type="region of interest" description="Disordered" evidence="8">
    <location>
        <begin position="109"/>
        <end position="134"/>
    </location>
</feature>
<evidence type="ECO:0000256" key="4">
    <source>
        <dbReference type="ARBA" id="ARBA00022723"/>
    </source>
</evidence>
<evidence type="ECO:0000256" key="3">
    <source>
        <dbReference type="ARBA" id="ARBA00013133"/>
    </source>
</evidence>
<dbReference type="CDD" id="cd20289">
    <property type="entry name" value="cupin_ADO"/>
    <property type="match status" value="1"/>
</dbReference>
<name>A0A835A338_9POAL</name>
<evidence type="ECO:0000256" key="8">
    <source>
        <dbReference type="SAM" id="MobiDB-lite"/>
    </source>
</evidence>
<keyword evidence="5" id="KW-0560">Oxidoreductase</keyword>
<dbReference type="Gene3D" id="2.60.120.10">
    <property type="entry name" value="Jelly Rolls"/>
    <property type="match status" value="1"/>
</dbReference>
<comment type="cofactor">
    <cofactor evidence="1">
        <name>Fe(2+)</name>
        <dbReference type="ChEBI" id="CHEBI:29033"/>
    </cofactor>
</comment>
<evidence type="ECO:0000313" key="12">
    <source>
        <dbReference type="Proteomes" id="UP000636709"/>
    </source>
</evidence>
<dbReference type="AlphaFoldDB" id="A0A835A338"/>
<feature type="signal peptide" evidence="10">
    <location>
        <begin position="1"/>
        <end position="27"/>
    </location>
</feature>
<feature type="compositionally biased region" description="Acidic residues" evidence="8">
    <location>
        <begin position="172"/>
        <end position="186"/>
    </location>
</feature>
<dbReference type="Proteomes" id="UP000636709">
    <property type="component" value="Unassembled WGS sequence"/>
</dbReference>
<keyword evidence="6" id="KW-0408">Iron</keyword>
<dbReference type="GO" id="GO:0046872">
    <property type="term" value="F:metal ion binding"/>
    <property type="evidence" value="ECO:0007669"/>
    <property type="project" value="UniProtKB-KW"/>
</dbReference>
<evidence type="ECO:0000256" key="5">
    <source>
        <dbReference type="ARBA" id="ARBA00023002"/>
    </source>
</evidence>
<sequence length="400" mass="43179">MWPTPAAPPLILLCALISVSLLAWLLARSACSLVAERSGCCFECGAVCVEVGPSETMEGKNEAGERAAACGGASREIVADEAAPVQAGAAEQQTEDGDTVPAMEAAAEEVVGEEEETMADSAISRSTGEEGEEGDMAVPWTCACMRRMQGVLPPPTALPVAEARKRKRDVVDPAEDDGSSSSEEEAVAAAAPEEWPTAPLTPRPLQRLLDACRTLFGVPGAPPMSVIVHQIRGIMVAIIDSILFLQIAAFFIPYGGVMPLHDHPSMTVFSKVIIGAARMKAYDWVLPRVLWRSGPWMLAEKVRDHVVTSALPTWVLFPDAGGNMHRFVAEEVDHCMFLDVLTPPYAPPEQRRCAYYEEHSSGELNVVSGGQRRQVTWLKEIPQPSNLMIVELPFRGPLIV</sequence>
<proteinExistence type="inferred from homology"/>
<evidence type="ECO:0000256" key="7">
    <source>
        <dbReference type="ARBA" id="ARBA00024284"/>
    </source>
</evidence>
<keyword evidence="9" id="KW-0812">Transmembrane</keyword>
<evidence type="ECO:0000313" key="11">
    <source>
        <dbReference type="EMBL" id="KAF8651181.1"/>
    </source>
</evidence>
<evidence type="ECO:0000256" key="9">
    <source>
        <dbReference type="SAM" id="Phobius"/>
    </source>
</evidence>
<reference evidence="11" key="1">
    <citation type="submission" date="2020-07" db="EMBL/GenBank/DDBJ databases">
        <title>Genome sequence and genetic diversity analysis of an under-domesticated orphan crop, white fonio (Digitaria exilis).</title>
        <authorList>
            <person name="Bennetzen J.L."/>
            <person name="Chen S."/>
            <person name="Ma X."/>
            <person name="Wang X."/>
            <person name="Yssel A.E.J."/>
            <person name="Chaluvadi S.R."/>
            <person name="Johnson M."/>
            <person name="Gangashetty P."/>
            <person name="Hamidou F."/>
            <person name="Sanogo M.D."/>
            <person name="Zwaenepoel A."/>
            <person name="Wallace J."/>
            <person name="Van De Peer Y."/>
            <person name="Van Deynze A."/>
        </authorList>
    </citation>
    <scope>NUCLEOTIDE SEQUENCE</scope>
    <source>
        <tissue evidence="11">Leaves</tissue>
    </source>
</reference>
<keyword evidence="4" id="KW-0479">Metal-binding</keyword>
<keyword evidence="9" id="KW-0472">Membrane</keyword>
<dbReference type="SUPFAM" id="SSF51182">
    <property type="entry name" value="RmlC-like cupins"/>
    <property type="match status" value="1"/>
</dbReference>
<evidence type="ECO:0000256" key="1">
    <source>
        <dbReference type="ARBA" id="ARBA00001954"/>
    </source>
</evidence>
<dbReference type="OrthoDB" id="715670at2759"/>
<organism evidence="11 12">
    <name type="scientific">Digitaria exilis</name>
    <dbReference type="NCBI Taxonomy" id="1010633"/>
    <lineage>
        <taxon>Eukaryota</taxon>
        <taxon>Viridiplantae</taxon>
        <taxon>Streptophyta</taxon>
        <taxon>Embryophyta</taxon>
        <taxon>Tracheophyta</taxon>
        <taxon>Spermatophyta</taxon>
        <taxon>Magnoliopsida</taxon>
        <taxon>Liliopsida</taxon>
        <taxon>Poales</taxon>
        <taxon>Poaceae</taxon>
        <taxon>PACMAD clade</taxon>
        <taxon>Panicoideae</taxon>
        <taxon>Panicodae</taxon>
        <taxon>Paniceae</taxon>
        <taxon>Anthephorinae</taxon>
        <taxon>Digitaria</taxon>
    </lineage>
</organism>
<feature type="compositionally biased region" description="Low complexity" evidence="8">
    <location>
        <begin position="187"/>
        <end position="198"/>
    </location>
</feature>
<dbReference type="InterPro" id="IPR014710">
    <property type="entry name" value="RmlC-like_jellyroll"/>
</dbReference>
<dbReference type="EMBL" id="JACEFO010002685">
    <property type="protein sequence ID" value="KAF8651181.1"/>
    <property type="molecule type" value="Genomic_DNA"/>
</dbReference>
<dbReference type="InterPro" id="IPR012864">
    <property type="entry name" value="PCO/ADO"/>
</dbReference>
<accession>A0A835A338</accession>
<comment type="catalytic activity">
    <reaction evidence="7">
        <text>L-cysteine + O2 = 3-sulfino-L-alanine + H(+)</text>
        <dbReference type="Rhea" id="RHEA:20441"/>
        <dbReference type="ChEBI" id="CHEBI:15378"/>
        <dbReference type="ChEBI" id="CHEBI:15379"/>
        <dbReference type="ChEBI" id="CHEBI:35235"/>
        <dbReference type="ChEBI" id="CHEBI:61085"/>
        <dbReference type="EC" id="1.13.11.20"/>
    </reaction>
    <physiologicalReaction direction="left-to-right" evidence="7">
        <dbReference type="Rhea" id="RHEA:20442"/>
    </physiologicalReaction>
</comment>
<feature type="chain" id="PRO_5032953114" description="cysteine dioxygenase" evidence="10">
    <location>
        <begin position="28"/>
        <end position="400"/>
    </location>
</feature>
<gene>
    <name evidence="11" type="ORF">HU200_063419</name>
</gene>
<evidence type="ECO:0000256" key="6">
    <source>
        <dbReference type="ARBA" id="ARBA00023004"/>
    </source>
</evidence>
<dbReference type="GO" id="GO:0070483">
    <property type="term" value="P:detection of hypoxia"/>
    <property type="evidence" value="ECO:0007669"/>
    <property type="project" value="UniProtKB-ARBA"/>
</dbReference>
<dbReference type="PANTHER" id="PTHR22966:SF70">
    <property type="entry name" value="CYSTEINE DIOXYGENASE"/>
    <property type="match status" value="1"/>
</dbReference>
<comment type="caution">
    <text evidence="11">The sequence shown here is derived from an EMBL/GenBank/DDBJ whole genome shotgun (WGS) entry which is preliminary data.</text>
</comment>
<dbReference type="GO" id="GO:0017172">
    <property type="term" value="F:cysteine dioxygenase activity"/>
    <property type="evidence" value="ECO:0007669"/>
    <property type="project" value="UniProtKB-EC"/>
</dbReference>